<proteinExistence type="predicted"/>
<evidence type="ECO:0008006" key="3">
    <source>
        <dbReference type="Google" id="ProtNLM"/>
    </source>
</evidence>
<organism evidence="1 2">
    <name type="scientific">Variovorax paradoxus</name>
    <dbReference type="NCBI Taxonomy" id="34073"/>
    <lineage>
        <taxon>Bacteria</taxon>
        <taxon>Pseudomonadati</taxon>
        <taxon>Pseudomonadota</taxon>
        <taxon>Betaproteobacteria</taxon>
        <taxon>Burkholderiales</taxon>
        <taxon>Comamonadaceae</taxon>
        <taxon>Variovorax</taxon>
    </lineage>
</organism>
<sequence>MTVIPLRAQVQASGPVQHLGQLVSVDADGLLEVQAEDGTTWHCRRAASCLLQPQPGDTVLLSGPDARRVYLIAVIEQADASVSRIEVPGDLRLAAPAGAIAIESAADLRLHSASKLEMKGARWALQAQEAQCDVSEMRYTGQALDATVGRLRLVGQVFESVADRVMQIARNALRFVDGVEQVRVGHLDLRAKETAIIHGRHVVVTGKELMKVDAGQIHMG</sequence>
<evidence type="ECO:0000313" key="2">
    <source>
        <dbReference type="Proteomes" id="UP000032067"/>
    </source>
</evidence>
<dbReference type="EMBL" id="JXQQ01000004">
    <property type="protein sequence ID" value="KIQ36972.1"/>
    <property type="molecule type" value="Genomic_DNA"/>
</dbReference>
<dbReference type="AlphaFoldDB" id="A0A0D0LFQ5"/>
<evidence type="ECO:0000313" key="1">
    <source>
        <dbReference type="EMBL" id="KIQ36972.1"/>
    </source>
</evidence>
<dbReference type="Pfam" id="PF12059">
    <property type="entry name" value="DUF3540"/>
    <property type="match status" value="1"/>
</dbReference>
<reference evidence="1 2" key="1">
    <citation type="submission" date="2014-12" db="EMBL/GenBank/DDBJ databases">
        <title>16Stimator: statistical estimation of ribosomal gene copy numbers from draft genome assemblies.</title>
        <authorList>
            <person name="Perisin M.A."/>
            <person name="Vetter M."/>
            <person name="Gilbert J.A."/>
            <person name="Bergelson J."/>
        </authorList>
    </citation>
    <scope>NUCLEOTIDE SEQUENCE [LARGE SCALE GENOMIC DNA]</scope>
    <source>
        <strain evidence="1 2">MEDvA23</strain>
    </source>
</reference>
<protein>
    <recommendedName>
        <fullName evidence="3">DUF3540 domain-containing protein</fullName>
    </recommendedName>
</protein>
<dbReference type="OrthoDB" id="6119047at2"/>
<dbReference type="RefSeq" id="WP_042576905.1">
    <property type="nucleotide sequence ID" value="NZ_JXQQ01000004.1"/>
</dbReference>
<gene>
    <name evidence="1" type="ORF">RT97_00910</name>
</gene>
<name>A0A0D0LFQ5_VARPD</name>
<comment type="caution">
    <text evidence="1">The sequence shown here is derived from an EMBL/GenBank/DDBJ whole genome shotgun (WGS) entry which is preliminary data.</text>
</comment>
<dbReference type="InterPro" id="IPR021927">
    <property type="entry name" value="DUF3540"/>
</dbReference>
<dbReference type="Proteomes" id="UP000032067">
    <property type="component" value="Unassembled WGS sequence"/>
</dbReference>
<accession>A0A0D0LFQ5</accession>